<dbReference type="InParanoid" id="B8E0C3"/>
<dbReference type="HOGENOM" id="CLU_2751318_0_0_0"/>
<evidence type="ECO:0000313" key="2">
    <source>
        <dbReference type="Proteomes" id="UP000007719"/>
    </source>
</evidence>
<sequence>MEVKIKDLIELLDLEREYEEFKKVMDTAVERFISCGYDEDFLIYRLKKYFEKEKRIILMIFLERYREEKE</sequence>
<accession>B8E0C3</accession>
<dbReference type="AlphaFoldDB" id="B8E0C3"/>
<keyword evidence="2" id="KW-1185">Reference proteome</keyword>
<proteinExistence type="predicted"/>
<gene>
    <name evidence="1" type="ordered locus">Dtur_1290</name>
</gene>
<dbReference type="EMBL" id="CP001251">
    <property type="protein sequence ID" value="ACK42568.1"/>
    <property type="molecule type" value="Genomic_DNA"/>
</dbReference>
<organism evidence="1 2">
    <name type="scientific">Dictyoglomus turgidum (strain DSM 6724 / Z-1310)</name>
    <dbReference type="NCBI Taxonomy" id="515635"/>
    <lineage>
        <taxon>Bacteria</taxon>
        <taxon>Pseudomonadati</taxon>
        <taxon>Dictyoglomota</taxon>
        <taxon>Dictyoglomia</taxon>
        <taxon>Dictyoglomales</taxon>
        <taxon>Dictyoglomaceae</taxon>
        <taxon>Dictyoglomus</taxon>
    </lineage>
</organism>
<name>B8E0C3_DICTD</name>
<dbReference type="KEGG" id="dtu:Dtur_1290"/>
<dbReference type="RefSeq" id="WP_012583650.1">
    <property type="nucleotide sequence ID" value="NC_011661.1"/>
</dbReference>
<dbReference type="EnsemblBacteria" id="ACK42568">
    <property type="protein sequence ID" value="ACK42568"/>
    <property type="gene ID" value="Dtur_1290"/>
</dbReference>
<evidence type="ECO:0000313" key="1">
    <source>
        <dbReference type="EMBL" id="ACK42568.1"/>
    </source>
</evidence>
<reference evidence="2" key="1">
    <citation type="journal article" date="2016" name="Front. Microbiol.">
        <title>The complete genome sequence of hyperthermophile Dictyoglomus turgidum DSM 6724 reveals a specialized carbohydrate fermentor.</title>
        <authorList>
            <person name="Brumm P.J."/>
            <person name="Gowda K."/>
            <person name="Robb F.T."/>
            <person name="Mead D.A."/>
        </authorList>
    </citation>
    <scope>NUCLEOTIDE SEQUENCE [LARGE SCALE GENOMIC DNA]</scope>
    <source>
        <strain evidence="2">DSM 6724 / Z-1310</strain>
    </source>
</reference>
<dbReference type="Proteomes" id="UP000007719">
    <property type="component" value="Chromosome"/>
</dbReference>
<protein>
    <submittedName>
        <fullName evidence="1">Uncharacterized protein</fullName>
    </submittedName>
</protein>